<dbReference type="Pfam" id="PF02469">
    <property type="entry name" value="Fasciclin"/>
    <property type="match status" value="2"/>
</dbReference>
<dbReference type="RefSeq" id="WP_015264074.1">
    <property type="nucleotide sequence ID" value="NC_019904.1"/>
</dbReference>
<protein>
    <submittedName>
        <fullName evidence="3">Secreted/surface protein with fasciclin-like repeats</fullName>
    </submittedName>
</protein>
<evidence type="ECO:0000256" key="1">
    <source>
        <dbReference type="SAM" id="SignalP"/>
    </source>
</evidence>
<accession>L0FUU2</accession>
<dbReference type="PATRIC" id="fig|926556.3.peg.212"/>
<dbReference type="PROSITE" id="PS51257">
    <property type="entry name" value="PROKAR_LIPOPROTEIN"/>
    <property type="match status" value="1"/>
</dbReference>
<reference evidence="4" key="1">
    <citation type="submission" date="2012-02" db="EMBL/GenBank/DDBJ databases">
        <title>The complete genome of Echinicola vietnamensis DSM 17526.</title>
        <authorList>
            <person name="Lucas S."/>
            <person name="Copeland A."/>
            <person name="Lapidus A."/>
            <person name="Glavina del Rio T."/>
            <person name="Dalin E."/>
            <person name="Tice H."/>
            <person name="Bruce D."/>
            <person name="Goodwin L."/>
            <person name="Pitluck S."/>
            <person name="Peters L."/>
            <person name="Ovchinnikova G."/>
            <person name="Teshima H."/>
            <person name="Kyrpides N."/>
            <person name="Mavromatis K."/>
            <person name="Ivanova N."/>
            <person name="Brettin T."/>
            <person name="Detter J.C."/>
            <person name="Han C."/>
            <person name="Larimer F."/>
            <person name="Land M."/>
            <person name="Hauser L."/>
            <person name="Markowitz V."/>
            <person name="Cheng J.-F."/>
            <person name="Hugenholtz P."/>
            <person name="Woyke T."/>
            <person name="Wu D."/>
            <person name="Brambilla E."/>
            <person name="Klenk H.-P."/>
            <person name="Eisen J.A."/>
        </authorList>
    </citation>
    <scope>NUCLEOTIDE SEQUENCE [LARGE SCALE GENOMIC DNA]</scope>
    <source>
        <strain evidence="4">DSM 17526 / LMG 23754 / KMM 6221</strain>
    </source>
</reference>
<dbReference type="KEGG" id="evi:Echvi_0210"/>
<dbReference type="SUPFAM" id="SSF82153">
    <property type="entry name" value="FAS1 domain"/>
    <property type="match status" value="2"/>
</dbReference>
<evidence type="ECO:0000313" key="4">
    <source>
        <dbReference type="Proteomes" id="UP000010796"/>
    </source>
</evidence>
<dbReference type="PANTHER" id="PTHR10900:SF77">
    <property type="entry name" value="FI19380P1"/>
    <property type="match status" value="1"/>
</dbReference>
<gene>
    <name evidence="3" type="ordered locus">Echvi_0210</name>
</gene>
<feature type="signal peptide" evidence="1">
    <location>
        <begin position="1"/>
        <end position="23"/>
    </location>
</feature>
<dbReference type="eggNOG" id="COG2335">
    <property type="taxonomic scope" value="Bacteria"/>
</dbReference>
<sequence>MKTAKTKFPTLLMLFSVWMFLMACNDDDDPVPMEEDDIVDVVMASSNFTVLESAVVEADLVTTLKGDGPFTVFAPTDAAFTAFLDDTNMTAEDLLGSPSLADVLTYHVLAGEVMATDVSAGEVSTVNGASFYVSEDVEGKFWINGSAMVTDTDITASNGVIHALDYVIMPPSQSIAEIAVGMTTAATPEFTHLVGALQRANLVDAVSGDEGDLTVFAPTDAAFQALYDTNPDWNDFNDIPMETLTAVLTAHVVPARAFSQDLRTGTSLTPLNTDASLEVDLGAGTVGGAALNTSMLNIHATNGVIHVINDVILP</sequence>
<feature type="domain" description="FAS1" evidence="2">
    <location>
        <begin position="177"/>
        <end position="312"/>
    </location>
</feature>
<dbReference type="PROSITE" id="PS50213">
    <property type="entry name" value="FAS1"/>
    <property type="match status" value="2"/>
</dbReference>
<dbReference type="InterPro" id="IPR050904">
    <property type="entry name" value="Adhesion/Biosynth-related"/>
</dbReference>
<dbReference type="InterPro" id="IPR000782">
    <property type="entry name" value="FAS1_domain"/>
</dbReference>
<dbReference type="Proteomes" id="UP000010796">
    <property type="component" value="Chromosome"/>
</dbReference>
<dbReference type="PANTHER" id="PTHR10900">
    <property type="entry name" value="PERIOSTIN-RELATED"/>
    <property type="match status" value="1"/>
</dbReference>
<feature type="chain" id="PRO_5003941854" evidence="1">
    <location>
        <begin position="24"/>
        <end position="314"/>
    </location>
</feature>
<keyword evidence="1" id="KW-0732">Signal</keyword>
<dbReference type="EMBL" id="CP003346">
    <property type="protein sequence ID" value="AGA76506.1"/>
    <property type="molecule type" value="Genomic_DNA"/>
</dbReference>
<dbReference type="Gene3D" id="2.30.180.10">
    <property type="entry name" value="FAS1 domain"/>
    <property type="match status" value="2"/>
</dbReference>
<name>L0FUU2_ECHVK</name>
<evidence type="ECO:0000313" key="3">
    <source>
        <dbReference type="EMBL" id="AGA76506.1"/>
    </source>
</evidence>
<dbReference type="GO" id="GO:0005615">
    <property type="term" value="C:extracellular space"/>
    <property type="evidence" value="ECO:0007669"/>
    <property type="project" value="TreeGrafter"/>
</dbReference>
<dbReference type="AlphaFoldDB" id="L0FUU2"/>
<keyword evidence="4" id="KW-1185">Reference proteome</keyword>
<dbReference type="STRING" id="926556.Echvi_0210"/>
<proteinExistence type="predicted"/>
<dbReference type="FunFam" id="2.30.180.10:FF:000032">
    <property type="entry name" value="Fasciclin domain-containing protein, putative"/>
    <property type="match status" value="2"/>
</dbReference>
<evidence type="ECO:0000259" key="2">
    <source>
        <dbReference type="PROSITE" id="PS50213"/>
    </source>
</evidence>
<dbReference type="SMART" id="SM00554">
    <property type="entry name" value="FAS1"/>
    <property type="match status" value="2"/>
</dbReference>
<dbReference type="InterPro" id="IPR036378">
    <property type="entry name" value="FAS1_dom_sf"/>
</dbReference>
<organism evidence="3 4">
    <name type="scientific">Echinicola vietnamensis (strain DSM 17526 / LMG 23754 / KMM 6221)</name>
    <dbReference type="NCBI Taxonomy" id="926556"/>
    <lineage>
        <taxon>Bacteria</taxon>
        <taxon>Pseudomonadati</taxon>
        <taxon>Bacteroidota</taxon>
        <taxon>Cytophagia</taxon>
        <taxon>Cytophagales</taxon>
        <taxon>Cyclobacteriaceae</taxon>
        <taxon>Echinicola</taxon>
    </lineage>
</organism>
<dbReference type="HOGENOM" id="CLU_031281_1_1_10"/>
<feature type="domain" description="FAS1" evidence="2">
    <location>
        <begin position="35"/>
        <end position="168"/>
    </location>
</feature>